<protein>
    <submittedName>
        <fullName evidence="2">Uncharacterized protein</fullName>
    </submittedName>
</protein>
<proteinExistence type="predicted"/>
<keyword evidence="3" id="KW-1185">Reference proteome</keyword>
<gene>
    <name evidence="2" type="ORF">PILCRDRAFT_1841</name>
</gene>
<accession>A0A0C3GIU4</accession>
<organism evidence="2 3">
    <name type="scientific">Piloderma croceum (strain F 1598)</name>
    <dbReference type="NCBI Taxonomy" id="765440"/>
    <lineage>
        <taxon>Eukaryota</taxon>
        <taxon>Fungi</taxon>
        <taxon>Dikarya</taxon>
        <taxon>Basidiomycota</taxon>
        <taxon>Agaricomycotina</taxon>
        <taxon>Agaricomycetes</taxon>
        <taxon>Agaricomycetidae</taxon>
        <taxon>Atheliales</taxon>
        <taxon>Atheliaceae</taxon>
        <taxon>Piloderma</taxon>
    </lineage>
</organism>
<evidence type="ECO:0000256" key="1">
    <source>
        <dbReference type="SAM" id="MobiDB-lite"/>
    </source>
</evidence>
<dbReference type="EMBL" id="KN832973">
    <property type="protein sequence ID" value="KIM90571.1"/>
    <property type="molecule type" value="Genomic_DNA"/>
</dbReference>
<evidence type="ECO:0000313" key="3">
    <source>
        <dbReference type="Proteomes" id="UP000054166"/>
    </source>
</evidence>
<feature type="region of interest" description="Disordered" evidence="1">
    <location>
        <begin position="1"/>
        <end position="21"/>
    </location>
</feature>
<reference evidence="2 3" key="1">
    <citation type="submission" date="2014-04" db="EMBL/GenBank/DDBJ databases">
        <authorList>
            <consortium name="DOE Joint Genome Institute"/>
            <person name="Kuo A."/>
            <person name="Tarkka M."/>
            <person name="Buscot F."/>
            <person name="Kohler A."/>
            <person name="Nagy L.G."/>
            <person name="Floudas D."/>
            <person name="Copeland A."/>
            <person name="Barry K.W."/>
            <person name="Cichocki N."/>
            <person name="Veneault-Fourrey C."/>
            <person name="LaButti K."/>
            <person name="Lindquist E.A."/>
            <person name="Lipzen A."/>
            <person name="Lundell T."/>
            <person name="Morin E."/>
            <person name="Murat C."/>
            <person name="Sun H."/>
            <person name="Tunlid A."/>
            <person name="Henrissat B."/>
            <person name="Grigoriev I.V."/>
            <person name="Hibbett D.S."/>
            <person name="Martin F."/>
            <person name="Nordberg H.P."/>
            <person name="Cantor M.N."/>
            <person name="Hua S.X."/>
        </authorList>
    </citation>
    <scope>NUCLEOTIDE SEQUENCE [LARGE SCALE GENOMIC DNA]</scope>
    <source>
        <strain evidence="2 3">F 1598</strain>
    </source>
</reference>
<reference evidence="3" key="2">
    <citation type="submission" date="2015-01" db="EMBL/GenBank/DDBJ databases">
        <title>Evolutionary Origins and Diversification of the Mycorrhizal Mutualists.</title>
        <authorList>
            <consortium name="DOE Joint Genome Institute"/>
            <consortium name="Mycorrhizal Genomics Consortium"/>
            <person name="Kohler A."/>
            <person name="Kuo A."/>
            <person name="Nagy L.G."/>
            <person name="Floudas D."/>
            <person name="Copeland A."/>
            <person name="Barry K.W."/>
            <person name="Cichocki N."/>
            <person name="Veneault-Fourrey C."/>
            <person name="LaButti K."/>
            <person name="Lindquist E.A."/>
            <person name="Lipzen A."/>
            <person name="Lundell T."/>
            <person name="Morin E."/>
            <person name="Murat C."/>
            <person name="Riley R."/>
            <person name="Ohm R."/>
            <person name="Sun H."/>
            <person name="Tunlid A."/>
            <person name="Henrissat B."/>
            <person name="Grigoriev I.V."/>
            <person name="Hibbett D.S."/>
            <person name="Martin F."/>
        </authorList>
    </citation>
    <scope>NUCLEOTIDE SEQUENCE [LARGE SCALE GENOMIC DNA]</scope>
    <source>
        <strain evidence="3">F 1598</strain>
    </source>
</reference>
<dbReference type="InParanoid" id="A0A0C3GIU4"/>
<dbReference type="HOGENOM" id="CLU_2559061_0_0_1"/>
<sequence>MTPTIRPAGEDGKLWPEGTARISGVKTPRKVQWAADKGANPSTSTHALGIYILTIALEHHRSSTSHRGQPEPPNIFIPTLRT</sequence>
<name>A0A0C3GIU4_PILCF</name>
<feature type="region of interest" description="Disordered" evidence="1">
    <location>
        <begin position="61"/>
        <end position="82"/>
    </location>
</feature>
<dbReference type="AlphaFoldDB" id="A0A0C3GIU4"/>
<evidence type="ECO:0000313" key="2">
    <source>
        <dbReference type="EMBL" id="KIM90571.1"/>
    </source>
</evidence>
<dbReference type="Proteomes" id="UP000054166">
    <property type="component" value="Unassembled WGS sequence"/>
</dbReference>